<evidence type="ECO:0000256" key="7">
    <source>
        <dbReference type="SAM" id="Phobius"/>
    </source>
</evidence>
<evidence type="ECO:0000256" key="6">
    <source>
        <dbReference type="SAM" id="MobiDB-lite"/>
    </source>
</evidence>
<keyword evidence="4 7" id="KW-1133">Transmembrane helix</keyword>
<gene>
    <name evidence="8" type="ORF">ACFP3V_14425</name>
</gene>
<name>A0ABW1G2A1_9ACTN</name>
<feature type="transmembrane region" description="Helical" evidence="7">
    <location>
        <begin position="14"/>
        <end position="32"/>
    </location>
</feature>
<protein>
    <submittedName>
        <fullName evidence="8">Lysoplasmalogenase</fullName>
    </submittedName>
</protein>
<evidence type="ECO:0000256" key="1">
    <source>
        <dbReference type="ARBA" id="ARBA00004141"/>
    </source>
</evidence>
<keyword evidence="5 7" id="KW-0472">Membrane</keyword>
<evidence type="ECO:0000313" key="8">
    <source>
        <dbReference type="EMBL" id="MFC5908403.1"/>
    </source>
</evidence>
<sequence length="239" mass="25415">MSSPATGVLTRPQFRLQFFVFLAAAHLLTVAVDDRFPAAVTKALLMPALAWLVAPRAPRLLLAALLASCLGDVMLLFSGTSFLVGMGGFAAAHVCYITLFRRIGGRRNRWAWLYLPLWAALIVSLWPGLDPAMRVPVASYSLLLTGMAATSARVSRRTALGGGLFLLSDTLIATGLADSPQLPLAHFWVMLTYIVGQFLIATGVTAGQDAHARQPGAQDSSARDFGAQDSNARSTTTGA</sequence>
<feature type="region of interest" description="Disordered" evidence="6">
    <location>
        <begin position="211"/>
        <end position="239"/>
    </location>
</feature>
<evidence type="ECO:0000256" key="2">
    <source>
        <dbReference type="ARBA" id="ARBA00007375"/>
    </source>
</evidence>
<evidence type="ECO:0000256" key="3">
    <source>
        <dbReference type="ARBA" id="ARBA00022692"/>
    </source>
</evidence>
<keyword evidence="3 7" id="KW-0812">Transmembrane</keyword>
<reference evidence="9" key="1">
    <citation type="journal article" date="2019" name="Int. J. Syst. Evol. Microbiol.">
        <title>The Global Catalogue of Microorganisms (GCM) 10K type strain sequencing project: providing services to taxonomists for standard genome sequencing and annotation.</title>
        <authorList>
            <consortium name="The Broad Institute Genomics Platform"/>
            <consortium name="The Broad Institute Genome Sequencing Center for Infectious Disease"/>
            <person name="Wu L."/>
            <person name="Ma J."/>
        </authorList>
    </citation>
    <scope>NUCLEOTIDE SEQUENCE [LARGE SCALE GENOMIC DNA]</scope>
    <source>
        <strain evidence="9">JCM 4816</strain>
    </source>
</reference>
<dbReference type="Pfam" id="PF07947">
    <property type="entry name" value="YhhN"/>
    <property type="match status" value="1"/>
</dbReference>
<keyword evidence="9" id="KW-1185">Reference proteome</keyword>
<accession>A0ABW1G2A1</accession>
<feature type="transmembrane region" description="Helical" evidence="7">
    <location>
        <begin position="183"/>
        <end position="204"/>
    </location>
</feature>
<evidence type="ECO:0000313" key="9">
    <source>
        <dbReference type="Proteomes" id="UP001596174"/>
    </source>
</evidence>
<dbReference type="RefSeq" id="WP_380583400.1">
    <property type="nucleotide sequence ID" value="NZ_JBHSQJ010000056.1"/>
</dbReference>
<organism evidence="8 9">
    <name type="scientific">Streptacidiphilus monticola</name>
    <dbReference type="NCBI Taxonomy" id="2161674"/>
    <lineage>
        <taxon>Bacteria</taxon>
        <taxon>Bacillati</taxon>
        <taxon>Actinomycetota</taxon>
        <taxon>Actinomycetes</taxon>
        <taxon>Kitasatosporales</taxon>
        <taxon>Streptomycetaceae</taxon>
        <taxon>Streptacidiphilus</taxon>
    </lineage>
</organism>
<feature type="transmembrane region" description="Helical" evidence="7">
    <location>
        <begin position="73"/>
        <end position="99"/>
    </location>
</feature>
<comment type="similarity">
    <text evidence="2">Belongs to the TMEM86 family.</text>
</comment>
<dbReference type="InterPro" id="IPR012506">
    <property type="entry name" value="TMEM86B-like"/>
</dbReference>
<proteinExistence type="inferred from homology"/>
<feature type="transmembrane region" description="Helical" evidence="7">
    <location>
        <begin position="111"/>
        <end position="129"/>
    </location>
</feature>
<dbReference type="Proteomes" id="UP001596174">
    <property type="component" value="Unassembled WGS sequence"/>
</dbReference>
<evidence type="ECO:0000256" key="5">
    <source>
        <dbReference type="ARBA" id="ARBA00023136"/>
    </source>
</evidence>
<feature type="compositionally biased region" description="Polar residues" evidence="6">
    <location>
        <begin position="228"/>
        <end position="239"/>
    </location>
</feature>
<dbReference type="EMBL" id="JBHSQJ010000056">
    <property type="protein sequence ID" value="MFC5908403.1"/>
    <property type="molecule type" value="Genomic_DNA"/>
</dbReference>
<comment type="subcellular location">
    <subcellularLocation>
        <location evidence="1">Membrane</location>
        <topology evidence="1">Multi-pass membrane protein</topology>
    </subcellularLocation>
</comment>
<dbReference type="PANTHER" id="PTHR31885:SF6">
    <property type="entry name" value="GH04784P"/>
    <property type="match status" value="1"/>
</dbReference>
<comment type="caution">
    <text evidence="8">The sequence shown here is derived from an EMBL/GenBank/DDBJ whole genome shotgun (WGS) entry which is preliminary data.</text>
</comment>
<dbReference type="PANTHER" id="PTHR31885">
    <property type="entry name" value="GH04784P"/>
    <property type="match status" value="1"/>
</dbReference>
<evidence type="ECO:0000256" key="4">
    <source>
        <dbReference type="ARBA" id="ARBA00022989"/>
    </source>
</evidence>